<dbReference type="PANTHER" id="PTHR10724:SF10">
    <property type="entry name" value="S1 RNA-BINDING DOMAIN-CONTAINING PROTEIN 1"/>
    <property type="match status" value="1"/>
</dbReference>
<dbReference type="InterPro" id="IPR050437">
    <property type="entry name" value="Ribos_protein_bS1-like"/>
</dbReference>
<sequence length="730" mass="82894">MIGKAIAKELNIKDWQSEAAIKLIDEGNTIPFISRYRKEATGSLSDEILRKFEKKLIYLRNLEEKKEQVLKSIENQGKLTEKITESIKKAKTLIELEDIYRPFKPKKRTKATIAKEKGLEELANIILEQKIKIPIEKVAEKFISPEKEVFTIEEAINGAQNIIAEIVSDNGEFRQGIRKITYQLGNIEIKAKNKDLVSKYEMYYDYSEKISSIAHHRVLAINRGDKEDFLNVKIAAPIEKIINYLNVNTLINHQRNKNTKIPIYNEFTRETIEKAILDSYKRLIAPAVEREIRNFLFEKAEEKSILVFSKNLEQILMEGPIREKTVLGWDPGFKNGCKLAVVNKFGEVLDTDVIYPNEPQNKITEAKKIVSKLIKEYNVDLISLGNGTASRESEEIIAEIIKGKELEYVIVSESGASIYSASELGSSEFPNMSVETRSAVSIARRLQDPLSELVKIDPKSIGVGQYQHDMNQKLLDESLKSVVEKTVNNVGVDLNTASISLLKFVSGISEKLAKNIVDYRKENGIYTSRKELLNVKKLGKKTYQQCAGFLKVHGSDNFLDLTTVHPESYEKTKKLINILGYNIDDFKATEEDLKKINFNKLKLLKDKEFKELSEKLAIGEPTLKDIVAELKKPGRDPREDMSGPILRKDALTIEDLEEGMILEGTVRNIVDFGAFVDIGVHQEGLVHISKMVENKFVKHPLNIVSVGEIVKVKVLEVDISRNRIQLTMVI</sequence>
<keyword evidence="3" id="KW-1185">Reference proteome</keyword>
<evidence type="ECO:0000313" key="3">
    <source>
        <dbReference type="Proteomes" id="UP000077245"/>
    </source>
</evidence>
<evidence type="ECO:0000259" key="1">
    <source>
        <dbReference type="PROSITE" id="PS50126"/>
    </source>
</evidence>
<dbReference type="SUPFAM" id="SSF50249">
    <property type="entry name" value="Nucleic acid-binding proteins"/>
    <property type="match status" value="1"/>
</dbReference>
<dbReference type="InterPro" id="IPR037027">
    <property type="entry name" value="YqgF/RNaseH-like_dom_sf"/>
</dbReference>
<dbReference type="GO" id="GO:0003735">
    <property type="term" value="F:structural constituent of ribosome"/>
    <property type="evidence" value="ECO:0007669"/>
    <property type="project" value="TreeGrafter"/>
</dbReference>
<dbReference type="InterPro" id="IPR003029">
    <property type="entry name" value="S1_domain"/>
</dbReference>
<comment type="caution">
    <text evidence="2">The sequence shown here is derived from an EMBL/GenBank/DDBJ whole genome shotgun (WGS) entry which is preliminary data.</text>
</comment>
<dbReference type="InterPro" id="IPR055179">
    <property type="entry name" value="Tex-like_central_region"/>
</dbReference>
<name>A0A165Z9B5_9EURY</name>
<dbReference type="PATRIC" id="fig|49547.3.peg.1893"/>
<dbReference type="GO" id="GO:0006412">
    <property type="term" value="P:translation"/>
    <property type="evidence" value="ECO:0007669"/>
    <property type="project" value="TreeGrafter"/>
</dbReference>
<dbReference type="Gene3D" id="2.40.50.140">
    <property type="entry name" value="Nucleic acid-binding proteins"/>
    <property type="match status" value="1"/>
</dbReference>
<dbReference type="GO" id="GO:0003729">
    <property type="term" value="F:mRNA binding"/>
    <property type="evidence" value="ECO:0007669"/>
    <property type="project" value="UniProtKB-ARBA"/>
</dbReference>
<dbReference type="Pfam" id="PF16921">
    <property type="entry name" value="Tex_YqgF"/>
    <property type="match status" value="1"/>
</dbReference>
<dbReference type="SUPFAM" id="SSF47781">
    <property type="entry name" value="RuvA domain 2-like"/>
    <property type="match status" value="2"/>
</dbReference>
<dbReference type="RefSeq" id="WP_211265144.1">
    <property type="nucleotide sequence ID" value="NZ_LWMV01000213.1"/>
</dbReference>
<dbReference type="FunFam" id="2.40.50.140:FF:000051">
    <property type="entry name" value="RNA-binding transcriptional accessory protein"/>
    <property type="match status" value="1"/>
</dbReference>
<dbReference type="GO" id="GO:0005737">
    <property type="term" value="C:cytoplasm"/>
    <property type="evidence" value="ECO:0007669"/>
    <property type="project" value="UniProtKB-ARBA"/>
</dbReference>
<dbReference type="InterPro" id="IPR032639">
    <property type="entry name" value="Tex_YqgF"/>
</dbReference>
<dbReference type="InterPro" id="IPR023319">
    <property type="entry name" value="Tex-like_HTH_dom_sf"/>
</dbReference>
<dbReference type="SMART" id="SM00316">
    <property type="entry name" value="S1"/>
    <property type="match status" value="1"/>
</dbReference>
<accession>A0A165Z9B5</accession>
<dbReference type="OrthoDB" id="60224at2157"/>
<dbReference type="PROSITE" id="PS50126">
    <property type="entry name" value="S1"/>
    <property type="match status" value="1"/>
</dbReference>
<dbReference type="Gene3D" id="1.10.3500.10">
    <property type="entry name" value="Tex N-terminal region-like"/>
    <property type="match status" value="1"/>
</dbReference>
<keyword evidence="2" id="KW-0689">Ribosomal protein</keyword>
<dbReference type="InterPro" id="IPR018974">
    <property type="entry name" value="Tex-like_N"/>
</dbReference>
<dbReference type="Pfam" id="PF00575">
    <property type="entry name" value="S1"/>
    <property type="match status" value="1"/>
</dbReference>
<dbReference type="Gene3D" id="3.30.420.140">
    <property type="entry name" value="YqgF/RNase H-like domain"/>
    <property type="match status" value="1"/>
</dbReference>
<dbReference type="SUPFAM" id="SSF53098">
    <property type="entry name" value="Ribonuclease H-like"/>
    <property type="match status" value="1"/>
</dbReference>
<dbReference type="SUPFAM" id="SSF158832">
    <property type="entry name" value="Tex N-terminal region-like"/>
    <property type="match status" value="1"/>
</dbReference>
<dbReference type="Pfam" id="PF22706">
    <property type="entry name" value="Tex_central_region"/>
    <property type="match status" value="1"/>
</dbReference>
<dbReference type="InterPro" id="IPR041692">
    <property type="entry name" value="HHH_9"/>
</dbReference>
<dbReference type="FunFam" id="3.30.420.140:FF:000001">
    <property type="entry name" value="RNA-binding transcriptional accessory protein"/>
    <property type="match status" value="1"/>
</dbReference>
<dbReference type="InterPro" id="IPR023323">
    <property type="entry name" value="Tex-like_dom_sf"/>
</dbReference>
<dbReference type="EMBL" id="LWMV01000213">
    <property type="protein sequence ID" value="KZX10422.1"/>
    <property type="molecule type" value="Genomic_DNA"/>
</dbReference>
<dbReference type="GO" id="GO:0005840">
    <property type="term" value="C:ribosome"/>
    <property type="evidence" value="ECO:0007669"/>
    <property type="project" value="UniProtKB-KW"/>
</dbReference>
<dbReference type="GO" id="GO:0006139">
    <property type="term" value="P:nucleobase-containing compound metabolic process"/>
    <property type="evidence" value="ECO:0007669"/>
    <property type="project" value="InterPro"/>
</dbReference>
<feature type="domain" description="S1 motif" evidence="1">
    <location>
        <begin position="659"/>
        <end position="729"/>
    </location>
</feature>
<dbReference type="FunFam" id="1.10.150.310:FF:000001">
    <property type="entry name" value="RNA-binding transcriptional accessory protein"/>
    <property type="match status" value="1"/>
</dbReference>
<dbReference type="InterPro" id="IPR012340">
    <property type="entry name" value="NA-bd_OB-fold"/>
</dbReference>
<proteinExistence type="predicted"/>
<organism evidence="2 3">
    <name type="scientific">Methanobrevibacter curvatus</name>
    <dbReference type="NCBI Taxonomy" id="49547"/>
    <lineage>
        <taxon>Archaea</taxon>
        <taxon>Methanobacteriati</taxon>
        <taxon>Methanobacteriota</taxon>
        <taxon>Methanomada group</taxon>
        <taxon>Methanobacteria</taxon>
        <taxon>Methanobacteriales</taxon>
        <taxon>Methanobacteriaceae</taxon>
        <taxon>Methanobrevibacter</taxon>
    </lineage>
</organism>
<dbReference type="Pfam" id="PF09371">
    <property type="entry name" value="Tex_N"/>
    <property type="match status" value="1"/>
</dbReference>
<dbReference type="AlphaFoldDB" id="A0A165Z9B5"/>
<keyword evidence="2" id="KW-0687">Ribonucleoprotein</keyword>
<dbReference type="FunFam" id="1.10.10.650:FF:000001">
    <property type="entry name" value="S1 RNA-binding domain 1"/>
    <property type="match status" value="1"/>
</dbReference>
<dbReference type="Gene3D" id="1.10.10.650">
    <property type="entry name" value="RuvA domain 2-like"/>
    <property type="match status" value="1"/>
</dbReference>
<gene>
    <name evidence="2" type="primary">rpsA_2</name>
    <name evidence="2" type="ORF">MBCUR_17930</name>
</gene>
<dbReference type="Gene3D" id="1.10.150.310">
    <property type="entry name" value="Tex RuvX-like domain-like"/>
    <property type="match status" value="1"/>
</dbReference>
<dbReference type="InterPro" id="IPR012337">
    <property type="entry name" value="RNaseH-like_sf"/>
</dbReference>
<dbReference type="SMART" id="SM00732">
    <property type="entry name" value="YqgFc"/>
    <property type="match status" value="1"/>
</dbReference>
<dbReference type="Pfam" id="PF17674">
    <property type="entry name" value="HHH_9"/>
    <property type="match status" value="1"/>
</dbReference>
<evidence type="ECO:0000313" key="2">
    <source>
        <dbReference type="EMBL" id="KZX10422.1"/>
    </source>
</evidence>
<dbReference type="InterPro" id="IPR044146">
    <property type="entry name" value="S1_Tex"/>
</dbReference>
<dbReference type="PANTHER" id="PTHR10724">
    <property type="entry name" value="30S RIBOSOMAL PROTEIN S1"/>
    <property type="match status" value="1"/>
</dbReference>
<dbReference type="CDD" id="cd05685">
    <property type="entry name" value="S1_Tex"/>
    <property type="match status" value="1"/>
</dbReference>
<dbReference type="InterPro" id="IPR010994">
    <property type="entry name" value="RuvA_2-like"/>
</dbReference>
<dbReference type="Pfam" id="PF12836">
    <property type="entry name" value="HHH_3"/>
    <property type="match status" value="1"/>
</dbReference>
<protein>
    <submittedName>
        <fullName evidence="2">30S ribosomal protein S1</fullName>
    </submittedName>
</protein>
<reference evidence="2 3" key="1">
    <citation type="submission" date="2016-04" db="EMBL/GenBank/DDBJ databases">
        <title>Genome sequence of Methanobrevibacter curvatus DSM 11111.</title>
        <authorList>
            <person name="Poehlein A."/>
            <person name="Seedorf H."/>
            <person name="Daniel R."/>
        </authorList>
    </citation>
    <scope>NUCLEOTIDE SEQUENCE [LARGE SCALE GENOMIC DNA]</scope>
    <source>
        <strain evidence="2 3">DSM 11111</strain>
    </source>
</reference>
<dbReference type="Proteomes" id="UP000077245">
    <property type="component" value="Unassembled WGS sequence"/>
</dbReference>
<dbReference type="InterPro" id="IPR006641">
    <property type="entry name" value="YqgF/RNaseH-like_dom"/>
</dbReference>